<dbReference type="InterPro" id="IPR007527">
    <property type="entry name" value="Znf_SWIM"/>
</dbReference>
<dbReference type="Proteomes" id="UP000631114">
    <property type="component" value="Unassembled WGS sequence"/>
</dbReference>
<dbReference type="PROSITE" id="PS50966">
    <property type="entry name" value="ZF_SWIM"/>
    <property type="match status" value="1"/>
</dbReference>
<feature type="region of interest" description="Disordered" evidence="5">
    <location>
        <begin position="115"/>
        <end position="135"/>
    </location>
</feature>
<dbReference type="SMART" id="SM00575">
    <property type="entry name" value="ZnF_PMZ"/>
    <property type="match status" value="1"/>
</dbReference>
<proteinExistence type="predicted"/>
<feature type="domain" description="SWIM-type" evidence="6">
    <location>
        <begin position="33"/>
        <end position="65"/>
    </location>
</feature>
<evidence type="ECO:0000256" key="2">
    <source>
        <dbReference type="ARBA" id="ARBA00022771"/>
    </source>
</evidence>
<sequence length="135" mass="15447">MNSVYCAKVDIARSFRVVKSNEVKFEVEDVIVHHVNVKRRSCSCRYWQIDDFPCVHAVTSIISYGGSVYSFIDSAFTVSSFSQSYPHSIHPIANIEMPMEIPEDCDIMPPDVRRGPGRLKRKRIESTGASRRRIH</sequence>
<gene>
    <name evidence="7" type="ORF">IFM89_022922</name>
</gene>
<evidence type="ECO:0000256" key="3">
    <source>
        <dbReference type="ARBA" id="ARBA00022833"/>
    </source>
</evidence>
<reference evidence="7 8" key="1">
    <citation type="submission" date="2020-10" db="EMBL/GenBank/DDBJ databases">
        <title>The Coptis chinensis genome and diversification of protoberbering-type alkaloids.</title>
        <authorList>
            <person name="Wang B."/>
            <person name="Shu S."/>
            <person name="Song C."/>
            <person name="Liu Y."/>
        </authorList>
    </citation>
    <scope>NUCLEOTIDE SEQUENCE [LARGE SCALE GENOMIC DNA]</scope>
    <source>
        <strain evidence="7">HL-2020</strain>
        <tissue evidence="7">Leaf</tissue>
    </source>
</reference>
<organism evidence="7 8">
    <name type="scientific">Coptis chinensis</name>
    <dbReference type="NCBI Taxonomy" id="261450"/>
    <lineage>
        <taxon>Eukaryota</taxon>
        <taxon>Viridiplantae</taxon>
        <taxon>Streptophyta</taxon>
        <taxon>Embryophyta</taxon>
        <taxon>Tracheophyta</taxon>
        <taxon>Spermatophyta</taxon>
        <taxon>Magnoliopsida</taxon>
        <taxon>Ranunculales</taxon>
        <taxon>Ranunculaceae</taxon>
        <taxon>Coptidoideae</taxon>
        <taxon>Coptis</taxon>
    </lineage>
</organism>
<dbReference type="PANTHER" id="PTHR31973:SF187">
    <property type="entry name" value="MUTATOR TRANSPOSASE MUDRA PROTEIN"/>
    <property type="match status" value="1"/>
</dbReference>
<keyword evidence="8" id="KW-1185">Reference proteome</keyword>
<evidence type="ECO:0000256" key="4">
    <source>
        <dbReference type="PROSITE-ProRule" id="PRU00325"/>
    </source>
</evidence>
<evidence type="ECO:0000259" key="6">
    <source>
        <dbReference type="PROSITE" id="PS50966"/>
    </source>
</evidence>
<dbReference type="EMBL" id="JADFTS010000002">
    <property type="protein sequence ID" value="KAF9621568.1"/>
    <property type="molecule type" value="Genomic_DNA"/>
</dbReference>
<comment type="caution">
    <text evidence="7">The sequence shown here is derived from an EMBL/GenBank/DDBJ whole genome shotgun (WGS) entry which is preliminary data.</text>
</comment>
<keyword evidence="1" id="KW-0479">Metal-binding</keyword>
<protein>
    <recommendedName>
        <fullName evidence="6">SWIM-type domain-containing protein</fullName>
    </recommendedName>
</protein>
<dbReference type="Pfam" id="PF04434">
    <property type="entry name" value="SWIM"/>
    <property type="match status" value="1"/>
</dbReference>
<dbReference type="GO" id="GO:0008270">
    <property type="term" value="F:zinc ion binding"/>
    <property type="evidence" value="ECO:0007669"/>
    <property type="project" value="UniProtKB-KW"/>
</dbReference>
<dbReference type="PANTHER" id="PTHR31973">
    <property type="entry name" value="POLYPROTEIN, PUTATIVE-RELATED"/>
    <property type="match status" value="1"/>
</dbReference>
<evidence type="ECO:0000256" key="1">
    <source>
        <dbReference type="ARBA" id="ARBA00022723"/>
    </source>
</evidence>
<dbReference type="OrthoDB" id="1162633at2759"/>
<dbReference type="InterPro" id="IPR006564">
    <property type="entry name" value="Znf_PMZ"/>
</dbReference>
<accession>A0A835ITZ5</accession>
<evidence type="ECO:0000313" key="8">
    <source>
        <dbReference type="Proteomes" id="UP000631114"/>
    </source>
</evidence>
<keyword evidence="3" id="KW-0862">Zinc</keyword>
<evidence type="ECO:0000313" key="7">
    <source>
        <dbReference type="EMBL" id="KAF9621568.1"/>
    </source>
</evidence>
<keyword evidence="2 4" id="KW-0863">Zinc-finger</keyword>
<dbReference type="AlphaFoldDB" id="A0A835ITZ5"/>
<evidence type="ECO:0000256" key="5">
    <source>
        <dbReference type="SAM" id="MobiDB-lite"/>
    </source>
</evidence>
<name>A0A835ITZ5_9MAGN</name>